<protein>
    <recommendedName>
        <fullName evidence="4">DUF1579 domain-containing protein</fullName>
    </recommendedName>
</protein>
<reference evidence="2 3" key="1">
    <citation type="submission" date="2020-06" db="EMBL/GenBank/DDBJ databases">
        <title>Genome sequence of 2 isolates from Red Sea Mangroves.</title>
        <authorList>
            <person name="Sefrji F."/>
            <person name="Michoud G."/>
            <person name="Merlino G."/>
            <person name="Daffonchio D."/>
        </authorList>
    </citation>
    <scope>NUCLEOTIDE SEQUENCE [LARGE SCALE GENOMIC DNA]</scope>
    <source>
        <strain evidence="2 3">R1DC25</strain>
    </source>
</reference>
<feature type="region of interest" description="Disordered" evidence="1">
    <location>
        <begin position="184"/>
        <end position="219"/>
    </location>
</feature>
<evidence type="ECO:0000313" key="3">
    <source>
        <dbReference type="Proteomes" id="UP000593594"/>
    </source>
</evidence>
<dbReference type="RefSeq" id="WP_213162517.1">
    <property type="nucleotide sequence ID" value="NZ_CP058214.1"/>
</dbReference>
<evidence type="ECO:0000313" key="2">
    <source>
        <dbReference type="EMBL" id="QPC41302.1"/>
    </source>
</evidence>
<accession>A0A7S8C106</accession>
<sequence>MGAVVLLALGLTPHGTASAQQTRSPASNSAEMLDALNGLWAGQGTVRRGRGGPVERVDCTLLLDWSRREGRLEHTLSCQGGGGGVHASGYFEVSSGDVLTGYVNGSSIIGRAYATCEVKGRALHVTLSRREYSPRNAQETFAAEDSLWILLLNRGDRRLGTVIRAKEAGSGRRYEKLALNLRRVTRNNAAPPGTTRVPGTAPERPGGPPSGRGDTVIER</sequence>
<evidence type="ECO:0008006" key="4">
    <source>
        <dbReference type="Google" id="ProtNLM"/>
    </source>
</evidence>
<evidence type="ECO:0000256" key="1">
    <source>
        <dbReference type="SAM" id="MobiDB-lite"/>
    </source>
</evidence>
<gene>
    <name evidence="2" type="ORF">HW532_00205</name>
</gene>
<name>A0A7S8C106_9HYPH</name>
<proteinExistence type="predicted"/>
<dbReference type="Proteomes" id="UP000593594">
    <property type="component" value="Chromosome"/>
</dbReference>
<keyword evidence="3" id="KW-1185">Reference proteome</keyword>
<organism evidence="2 3">
    <name type="scientific">Kaustia mangrovi</name>
    <dbReference type="NCBI Taxonomy" id="2593653"/>
    <lineage>
        <taxon>Bacteria</taxon>
        <taxon>Pseudomonadati</taxon>
        <taxon>Pseudomonadota</taxon>
        <taxon>Alphaproteobacteria</taxon>
        <taxon>Hyphomicrobiales</taxon>
        <taxon>Parvibaculaceae</taxon>
        <taxon>Kaustia</taxon>
    </lineage>
</organism>
<dbReference type="EMBL" id="CP058214">
    <property type="protein sequence ID" value="QPC41302.1"/>
    <property type="molecule type" value="Genomic_DNA"/>
</dbReference>
<dbReference type="AlphaFoldDB" id="A0A7S8C106"/>
<dbReference type="KEGG" id="kmn:HW532_00205"/>